<dbReference type="KEGG" id="rhoz:GXP67_28560"/>
<keyword evidence="2" id="KW-1185">Reference proteome</keyword>
<evidence type="ECO:0000313" key="1">
    <source>
        <dbReference type="EMBL" id="QHT70324.1"/>
    </source>
</evidence>
<protein>
    <recommendedName>
        <fullName evidence="3">SMI1/KNR4 family protein</fullName>
    </recommendedName>
</protein>
<dbReference type="SUPFAM" id="SSF160631">
    <property type="entry name" value="SMI1/KNR4-like"/>
    <property type="match status" value="1"/>
</dbReference>
<reference evidence="1 2" key="1">
    <citation type="submission" date="2020-01" db="EMBL/GenBank/DDBJ databases">
        <authorList>
            <person name="Kim M.K."/>
        </authorList>
    </citation>
    <scope>NUCLEOTIDE SEQUENCE [LARGE SCALE GENOMIC DNA]</scope>
    <source>
        <strain evidence="1 2">172606-1</strain>
    </source>
</reference>
<gene>
    <name evidence="1" type="ORF">GXP67_28560</name>
</gene>
<dbReference type="Proteomes" id="UP000480178">
    <property type="component" value="Chromosome"/>
</dbReference>
<dbReference type="RefSeq" id="WP_162446303.1">
    <property type="nucleotide sequence ID" value="NZ_CP048222.1"/>
</dbReference>
<evidence type="ECO:0008006" key="3">
    <source>
        <dbReference type="Google" id="ProtNLM"/>
    </source>
</evidence>
<proteinExistence type="predicted"/>
<dbReference type="AlphaFoldDB" id="A0A6C0GR35"/>
<dbReference type="InterPro" id="IPR037883">
    <property type="entry name" value="Knr4/Smi1-like_sf"/>
</dbReference>
<organism evidence="1 2">
    <name type="scientific">Rhodocytophaga rosea</name>
    <dbReference type="NCBI Taxonomy" id="2704465"/>
    <lineage>
        <taxon>Bacteria</taxon>
        <taxon>Pseudomonadati</taxon>
        <taxon>Bacteroidota</taxon>
        <taxon>Cytophagia</taxon>
        <taxon>Cytophagales</taxon>
        <taxon>Rhodocytophagaceae</taxon>
        <taxon>Rhodocytophaga</taxon>
    </lineage>
</organism>
<dbReference type="EMBL" id="CP048222">
    <property type="protein sequence ID" value="QHT70324.1"/>
    <property type="molecule type" value="Genomic_DNA"/>
</dbReference>
<evidence type="ECO:0000313" key="2">
    <source>
        <dbReference type="Proteomes" id="UP000480178"/>
    </source>
</evidence>
<accession>A0A6C0GR35</accession>
<sequence>MNYEQIKTFVGLSDCSQGYSLKELLHAEKRLNRLLPISLRKYYQCFGKDALLTNAFHKLVNPLEISFQNGYIVFYEENQGVWVAGFQVEKLPAEDTSVWLTYDHGQSWEKFCDKLSEFLISMSFFRYWRGGIM</sequence>
<name>A0A6C0GR35_9BACT</name>